<evidence type="ECO:0008006" key="3">
    <source>
        <dbReference type="Google" id="ProtNLM"/>
    </source>
</evidence>
<reference evidence="1 2" key="1">
    <citation type="submission" date="2024-09" db="EMBL/GenBank/DDBJ databases">
        <title>Chromosome-scale assembly of Riccia fluitans.</title>
        <authorList>
            <person name="Paukszto L."/>
            <person name="Sawicki J."/>
            <person name="Karawczyk K."/>
            <person name="Piernik-Szablinska J."/>
            <person name="Szczecinska M."/>
            <person name="Mazdziarz M."/>
        </authorList>
    </citation>
    <scope>NUCLEOTIDE SEQUENCE [LARGE SCALE GENOMIC DNA]</scope>
    <source>
        <strain evidence="1">Rf_01</strain>
        <tissue evidence="1">Aerial parts of the thallus</tissue>
    </source>
</reference>
<gene>
    <name evidence="1" type="ORF">R1flu_008073</name>
</gene>
<proteinExistence type="predicted"/>
<dbReference type="AlphaFoldDB" id="A0ABD1YAP1"/>
<dbReference type="EMBL" id="JBHFFA010000005">
    <property type="protein sequence ID" value="KAL2623828.1"/>
    <property type="molecule type" value="Genomic_DNA"/>
</dbReference>
<dbReference type="Proteomes" id="UP001605036">
    <property type="component" value="Unassembled WGS sequence"/>
</dbReference>
<protein>
    <recommendedName>
        <fullName evidence="3">Zinc finger CHCC-type domain-containing protein</fullName>
    </recommendedName>
</protein>
<name>A0ABD1YAP1_9MARC</name>
<evidence type="ECO:0000313" key="1">
    <source>
        <dbReference type="EMBL" id="KAL2623828.1"/>
    </source>
</evidence>
<sequence>MEEANKIRCTRIAKNVATTSVVGREAARQTILTFANRPIRENEDVNYREMGVPTPKNELGHRVMKEYHFRTRDGQPIATCRHCSVEYVVNIT</sequence>
<comment type="caution">
    <text evidence="1">The sequence shown here is derived from an EMBL/GenBank/DDBJ whole genome shotgun (WGS) entry which is preliminary data.</text>
</comment>
<organism evidence="1 2">
    <name type="scientific">Riccia fluitans</name>
    <dbReference type="NCBI Taxonomy" id="41844"/>
    <lineage>
        <taxon>Eukaryota</taxon>
        <taxon>Viridiplantae</taxon>
        <taxon>Streptophyta</taxon>
        <taxon>Embryophyta</taxon>
        <taxon>Marchantiophyta</taxon>
        <taxon>Marchantiopsida</taxon>
        <taxon>Marchantiidae</taxon>
        <taxon>Marchantiales</taxon>
        <taxon>Ricciaceae</taxon>
        <taxon>Riccia</taxon>
    </lineage>
</organism>
<keyword evidence="2" id="KW-1185">Reference proteome</keyword>
<accession>A0ABD1YAP1</accession>
<evidence type="ECO:0000313" key="2">
    <source>
        <dbReference type="Proteomes" id="UP001605036"/>
    </source>
</evidence>